<dbReference type="GO" id="GO:0051536">
    <property type="term" value="F:iron-sulfur cluster binding"/>
    <property type="evidence" value="ECO:0007669"/>
    <property type="project" value="UniProtKB-KW"/>
</dbReference>
<dbReference type="InterPro" id="IPR015422">
    <property type="entry name" value="PyrdxlP-dep_Trfase_small"/>
</dbReference>
<dbReference type="Gene3D" id="3.90.1150.10">
    <property type="entry name" value="Aspartate Aminotransferase, domain 1"/>
    <property type="match status" value="1"/>
</dbReference>
<dbReference type="InterPro" id="IPR020578">
    <property type="entry name" value="Aminotrans_V_PyrdxlP_BS"/>
</dbReference>
<evidence type="ECO:0000313" key="10">
    <source>
        <dbReference type="Proteomes" id="UP001084197"/>
    </source>
</evidence>
<dbReference type="RefSeq" id="WP_268779982.1">
    <property type="nucleotide sequence ID" value="NZ_JAPRAT010000014.1"/>
</dbReference>
<evidence type="ECO:0000256" key="2">
    <source>
        <dbReference type="ARBA" id="ARBA00006490"/>
    </source>
</evidence>
<dbReference type="PIRSF" id="PIRSF005572">
    <property type="entry name" value="NifS"/>
    <property type="match status" value="1"/>
</dbReference>
<dbReference type="InterPro" id="IPR015424">
    <property type="entry name" value="PyrdxlP-dep_Trfase"/>
</dbReference>
<comment type="caution">
    <text evidence="9">The sequence shown here is derived from an EMBL/GenBank/DDBJ whole genome shotgun (WGS) entry which is preliminary data.</text>
</comment>
<dbReference type="PANTHER" id="PTHR11601:SF50">
    <property type="entry name" value="CYSTEINE DESULFURASE ISCS 2-RELATED"/>
    <property type="match status" value="1"/>
</dbReference>
<feature type="domain" description="Aminotransferase class V" evidence="8">
    <location>
        <begin position="2"/>
        <end position="363"/>
    </location>
</feature>
<dbReference type="Proteomes" id="UP001084197">
    <property type="component" value="Unassembled WGS sequence"/>
</dbReference>
<comment type="cofactor">
    <cofactor evidence="1 7">
        <name>pyridoxal 5'-phosphate</name>
        <dbReference type="ChEBI" id="CHEBI:597326"/>
    </cofactor>
</comment>
<dbReference type="GO" id="GO:0031071">
    <property type="term" value="F:cysteine desulfurase activity"/>
    <property type="evidence" value="ECO:0007669"/>
    <property type="project" value="UniProtKB-ARBA"/>
</dbReference>
<keyword evidence="6" id="KW-0411">Iron-sulfur</keyword>
<dbReference type="GO" id="GO:0046872">
    <property type="term" value="F:metal ion binding"/>
    <property type="evidence" value="ECO:0007669"/>
    <property type="project" value="UniProtKB-KW"/>
</dbReference>
<organism evidence="9 10">
    <name type="scientific">Natronobacillus azotifigens</name>
    <dbReference type="NCBI Taxonomy" id="472978"/>
    <lineage>
        <taxon>Bacteria</taxon>
        <taxon>Bacillati</taxon>
        <taxon>Bacillota</taxon>
        <taxon>Bacilli</taxon>
        <taxon>Bacillales</taxon>
        <taxon>Bacillaceae</taxon>
        <taxon>Natronobacillus</taxon>
    </lineage>
</organism>
<gene>
    <name evidence="9" type="ORF">OWO01_08295</name>
</gene>
<keyword evidence="10" id="KW-1185">Reference proteome</keyword>
<dbReference type="Gene3D" id="3.40.640.10">
    <property type="entry name" value="Type I PLP-dependent aspartate aminotransferase-like (Major domain)"/>
    <property type="match status" value="1"/>
</dbReference>
<protein>
    <submittedName>
        <fullName evidence="9">Cysteine desulfurase family protein</fullName>
    </submittedName>
</protein>
<keyword evidence="3" id="KW-0479">Metal-binding</keyword>
<dbReference type="Pfam" id="PF00266">
    <property type="entry name" value="Aminotran_5"/>
    <property type="match status" value="1"/>
</dbReference>
<dbReference type="FunFam" id="3.40.640.10:FF:000084">
    <property type="entry name" value="IscS-like cysteine desulfurase"/>
    <property type="match status" value="1"/>
</dbReference>
<dbReference type="InterPro" id="IPR016454">
    <property type="entry name" value="Cysteine_dSase"/>
</dbReference>
<dbReference type="AlphaFoldDB" id="A0A9J6RBZ2"/>
<evidence type="ECO:0000256" key="6">
    <source>
        <dbReference type="ARBA" id="ARBA00023014"/>
    </source>
</evidence>
<dbReference type="InterPro" id="IPR015421">
    <property type="entry name" value="PyrdxlP-dep_Trfase_major"/>
</dbReference>
<dbReference type="InterPro" id="IPR000192">
    <property type="entry name" value="Aminotrans_V_dom"/>
</dbReference>
<evidence type="ECO:0000256" key="3">
    <source>
        <dbReference type="ARBA" id="ARBA00022723"/>
    </source>
</evidence>
<sequence>MIYFDNSATTKPLPEVLASFQKVSQEYYGNSSSIHRFGMEADKLLRKAHQQAADLLGVKSKEIIFTSGGTEGNNLAIKGIALANQHRGKHIITSEIEHPSVLASCKALESLGFTVTYLPVDQTGVVKVKDVEEAIQKDTVLLSIMHINNELGTIQPIEEIGQLVKDLPTTYFHVDDVQGFGKTKLKLENSGIDLYTISGHKIHGLKGTGLLYVKEGINLFPLFHGGTQQMNYRSGTENLAGAVSFVKAMRLIVEHQKNHQDYLVDLHEQLRKELTVIPEVKINTIEGQAPHILNFSIPGYKPEVILHALEERNIFLSTKSACSSKKSVDSAVLKAINLPRDRTRSALRISLSYQNTAGEIELFSRSLKKVIKKLSQTMG</sequence>
<keyword evidence="5" id="KW-0408">Iron</keyword>
<dbReference type="SUPFAM" id="SSF53383">
    <property type="entry name" value="PLP-dependent transferases"/>
    <property type="match status" value="1"/>
</dbReference>
<name>A0A9J6RBZ2_9BACI</name>
<keyword evidence="4" id="KW-0663">Pyridoxal phosphate</keyword>
<accession>A0A9J6RBZ2</accession>
<dbReference type="PANTHER" id="PTHR11601">
    <property type="entry name" value="CYSTEINE DESULFURYLASE FAMILY MEMBER"/>
    <property type="match status" value="1"/>
</dbReference>
<dbReference type="Gene3D" id="1.10.260.50">
    <property type="match status" value="1"/>
</dbReference>
<evidence type="ECO:0000256" key="1">
    <source>
        <dbReference type="ARBA" id="ARBA00001933"/>
    </source>
</evidence>
<evidence type="ECO:0000256" key="5">
    <source>
        <dbReference type="ARBA" id="ARBA00023004"/>
    </source>
</evidence>
<dbReference type="PROSITE" id="PS00595">
    <property type="entry name" value="AA_TRANSFER_CLASS_5"/>
    <property type="match status" value="1"/>
</dbReference>
<evidence type="ECO:0000313" key="9">
    <source>
        <dbReference type="EMBL" id="MCZ0703210.1"/>
    </source>
</evidence>
<evidence type="ECO:0000259" key="8">
    <source>
        <dbReference type="Pfam" id="PF00266"/>
    </source>
</evidence>
<dbReference type="EMBL" id="JAPRAT010000014">
    <property type="protein sequence ID" value="MCZ0703210.1"/>
    <property type="molecule type" value="Genomic_DNA"/>
</dbReference>
<evidence type="ECO:0000256" key="4">
    <source>
        <dbReference type="ARBA" id="ARBA00022898"/>
    </source>
</evidence>
<reference evidence="9" key="1">
    <citation type="submission" date="2022-11" db="EMBL/GenBank/DDBJ databases">
        <title>WGS of Natronobacillus azotifigens 24KS-1, an anaerobic diazotrophic haloalkaliphile from soda-rich habitats.</title>
        <authorList>
            <person name="Sorokin D.Y."/>
            <person name="Merkel A.Y."/>
        </authorList>
    </citation>
    <scope>NUCLEOTIDE SEQUENCE</scope>
    <source>
        <strain evidence="9">24KS-1</strain>
    </source>
</reference>
<evidence type="ECO:0000256" key="7">
    <source>
        <dbReference type="RuleBase" id="RU004504"/>
    </source>
</evidence>
<comment type="similarity">
    <text evidence="2">Belongs to the class-V pyridoxal-phosphate-dependent aminotransferase family. NifS/IscS subfamily.</text>
</comment>
<proteinExistence type="inferred from homology"/>